<dbReference type="EMBL" id="AEEC02000002">
    <property type="protein sequence ID" value="EOA06443.1"/>
    <property type="molecule type" value="Genomic_DNA"/>
</dbReference>
<reference evidence="2 3" key="1">
    <citation type="journal article" date="2013" name="Front. Microbiol.">
        <title>The genome of the endophytic bacterium H. frisingense GSF30(T) identifies diverse strategies in the Herbaspirillum genus to interact with plants.</title>
        <authorList>
            <person name="Straub D."/>
            <person name="Rothballer M."/>
            <person name="Hartmann A."/>
            <person name="Ludewig U."/>
        </authorList>
    </citation>
    <scope>NUCLEOTIDE SEQUENCE [LARGE SCALE GENOMIC DNA]</scope>
    <source>
        <strain evidence="2 3">GSF30</strain>
    </source>
</reference>
<organism evidence="2 3">
    <name type="scientific">Herbaspirillum frisingense GSF30</name>
    <dbReference type="NCBI Taxonomy" id="864073"/>
    <lineage>
        <taxon>Bacteria</taxon>
        <taxon>Pseudomonadati</taxon>
        <taxon>Pseudomonadota</taxon>
        <taxon>Betaproteobacteria</taxon>
        <taxon>Burkholderiales</taxon>
        <taxon>Oxalobacteraceae</taxon>
        <taxon>Herbaspirillum</taxon>
    </lineage>
</organism>
<evidence type="ECO:0000313" key="2">
    <source>
        <dbReference type="EMBL" id="EOA06443.1"/>
    </source>
</evidence>
<feature type="coiled-coil region" evidence="1">
    <location>
        <begin position="38"/>
        <end position="65"/>
    </location>
</feature>
<protein>
    <recommendedName>
        <fullName evidence="4">Type 4a pilus biogenesis protein PilO</fullName>
    </recommendedName>
</protein>
<comment type="caution">
    <text evidence="2">The sequence shown here is derived from an EMBL/GenBank/DDBJ whole genome shotgun (WGS) entry which is preliminary data.</text>
</comment>
<dbReference type="PROSITE" id="PS51257">
    <property type="entry name" value="PROKAR_LIPOPROTEIN"/>
    <property type="match status" value="1"/>
</dbReference>
<dbReference type="Pfam" id="PF04350">
    <property type="entry name" value="PilO"/>
    <property type="match status" value="1"/>
</dbReference>
<dbReference type="GO" id="GO:0043683">
    <property type="term" value="P:type IV pilus assembly"/>
    <property type="evidence" value="ECO:0007669"/>
    <property type="project" value="InterPro"/>
</dbReference>
<name>A0AAI9N5B7_9BURK</name>
<dbReference type="Proteomes" id="UP000006772">
    <property type="component" value="Unassembled WGS sequence"/>
</dbReference>
<dbReference type="InterPro" id="IPR007445">
    <property type="entry name" value="PilO"/>
</dbReference>
<keyword evidence="1" id="KW-0175">Coiled coil</keyword>
<gene>
    <name evidence="2" type="ORF">HFRIS_001749</name>
</gene>
<dbReference type="RefSeq" id="WP_006461491.1">
    <property type="nucleotide sequence ID" value="NZ_AEEC02000002.1"/>
</dbReference>
<evidence type="ECO:0008006" key="4">
    <source>
        <dbReference type="Google" id="ProtNLM"/>
    </source>
</evidence>
<proteinExistence type="predicted"/>
<evidence type="ECO:0000256" key="1">
    <source>
        <dbReference type="SAM" id="Coils"/>
    </source>
</evidence>
<dbReference type="GO" id="GO:0043107">
    <property type="term" value="P:type IV pilus-dependent motility"/>
    <property type="evidence" value="ECO:0007669"/>
    <property type="project" value="InterPro"/>
</dbReference>
<accession>A0AAI9N5B7</accession>
<evidence type="ECO:0000313" key="3">
    <source>
        <dbReference type="Proteomes" id="UP000006772"/>
    </source>
</evidence>
<dbReference type="AlphaFoldDB" id="A0AAI9N5B7"/>
<sequence>MKRASLRTHPAHWPRPARLALYLLTTLACAASGLLLAVEELDESRQSAQRQQQDLRVQYQSALNQVALRDGLQSRQTALEMQLVAQQVQLWRPDQQQPELLHAKLARRAEEHGLVLTSFQPQPGKLSATISLRGKHAGLLRFVEQVSRPPMPVLFENLEITSERGTQAALLMKATVSAPTGNAKSASMESPP</sequence>